<sequence length="437" mass="50744">MHLNDIISKLSAARMEYQATDGSVLNKFVVPFFIEKLDLRKISHSIALVGSRGSGKSTYIQYFSHSTRFDKNQHNVNQDEFDCILLYWKPDIAYCQGLNSNWLGENSLRFFLIHAALSLIDELIKFLKNAIYHFPEIQKLLKSNGNFWRALSRITSTDISCFDKIEEWISFQKYDVSTRLNPIMLDGLISIEPKSMIIFLIESLKKDCGDFFSNTTFKIFIDEFELLNNEQQKLINNYRKESNKSLIWNVAYKLNAQPTKETTSNQWLQAPDDFTEESLDDFFSKDYQIFAAEVFLLTLQTTGLKCNLNEFSPIFLGEKNNIIKRQSKEYKSQLLSYVNRILPTPSIEELSSEAIKKLDNKVKNILSEIGFIGEEISLILETPSLAITIMGTYKQKNFCIQSIKKYLDHLKIESGKKQIMKILVIRFIHMHITHCYL</sequence>
<dbReference type="RefSeq" id="WP_009118238.1">
    <property type="nucleotide sequence ID" value="NZ_JH164926.1"/>
</dbReference>
<dbReference type="HOGENOM" id="CLU_626759_0_0_4"/>
<evidence type="ECO:0000313" key="1">
    <source>
        <dbReference type="EMBL" id="EGY53246.1"/>
    </source>
</evidence>
<dbReference type="PATRIC" id="fig|1032488.3.peg.498"/>
<gene>
    <name evidence="1" type="ORF">HMPREF9371_0544</name>
</gene>
<reference evidence="1 2" key="1">
    <citation type="submission" date="2011-05" db="EMBL/GenBank/DDBJ databases">
        <authorList>
            <person name="Muzny D."/>
            <person name="Qin X."/>
            <person name="Deng J."/>
            <person name="Jiang H."/>
            <person name="Liu Y."/>
            <person name="Qu J."/>
            <person name="Song X.-Z."/>
            <person name="Zhang L."/>
            <person name="Thornton R."/>
            <person name="Coyle M."/>
            <person name="Francisco L."/>
            <person name="Jackson L."/>
            <person name="Javaid M."/>
            <person name="Korchina V."/>
            <person name="Kovar C."/>
            <person name="Mata R."/>
            <person name="Mathew T."/>
            <person name="Ngo R."/>
            <person name="Nguyen L."/>
            <person name="Nguyen N."/>
            <person name="Okwuonu G."/>
            <person name="Ongeri F."/>
            <person name="Pham C."/>
            <person name="Simmons D."/>
            <person name="Wilczek-Boney K."/>
            <person name="Hale W."/>
            <person name="Jakkamsetti A."/>
            <person name="Pham P."/>
            <person name="Ruth R."/>
            <person name="San Lucas F."/>
            <person name="Warren J."/>
            <person name="Zhang J."/>
            <person name="Zhao Z."/>
            <person name="Zhou C."/>
            <person name="Zhu D."/>
            <person name="Lee S."/>
            <person name="Bess C."/>
            <person name="Blankenburg K."/>
            <person name="Forbes L."/>
            <person name="Fu Q."/>
            <person name="Gubbala S."/>
            <person name="Hirani K."/>
            <person name="Jayaseelan J.C."/>
            <person name="Lara F."/>
            <person name="Munidasa M."/>
            <person name="Palculict T."/>
            <person name="Patil S."/>
            <person name="Pu L.-L."/>
            <person name="Saada N."/>
            <person name="Tang L."/>
            <person name="Weissenberger G."/>
            <person name="Zhu Y."/>
            <person name="Hemphill L."/>
            <person name="Shang Y."/>
            <person name="Youmans B."/>
            <person name="Ayvaz T."/>
            <person name="Ross M."/>
            <person name="Santibanez J."/>
            <person name="Aqrawi P."/>
            <person name="Gross S."/>
            <person name="Joshi V."/>
            <person name="Fowler G."/>
            <person name="Nazareth L."/>
            <person name="Reid J."/>
            <person name="Worley K."/>
            <person name="Petrosino J."/>
            <person name="Highlander S."/>
            <person name="Gibbs R."/>
        </authorList>
    </citation>
    <scope>NUCLEOTIDE SEQUENCE [LARGE SCALE GENOMIC DNA]</scope>
    <source>
        <strain evidence="1 2">871</strain>
    </source>
</reference>
<organism evidence="1 2">
    <name type="scientific">Neisseria shayeganii 871</name>
    <dbReference type="NCBI Taxonomy" id="1032488"/>
    <lineage>
        <taxon>Bacteria</taxon>
        <taxon>Pseudomonadati</taxon>
        <taxon>Pseudomonadota</taxon>
        <taxon>Betaproteobacteria</taxon>
        <taxon>Neisseriales</taxon>
        <taxon>Neisseriaceae</taxon>
        <taxon>Neisseria</taxon>
    </lineage>
</organism>
<name>G4CG05_9NEIS</name>
<protein>
    <submittedName>
        <fullName evidence="1">Uncharacterized protein</fullName>
    </submittedName>
</protein>
<dbReference type="STRING" id="1032488.HMPREF9371_0544"/>
<dbReference type="Pfam" id="PF24389">
    <property type="entry name" value="ORC-CDC6-like"/>
    <property type="match status" value="1"/>
</dbReference>
<dbReference type="Proteomes" id="UP000003019">
    <property type="component" value="Unassembled WGS sequence"/>
</dbReference>
<dbReference type="InterPro" id="IPR056955">
    <property type="entry name" value="ORC-CDC6-like"/>
</dbReference>
<dbReference type="OrthoDB" id="271711at2"/>
<evidence type="ECO:0000313" key="2">
    <source>
        <dbReference type="Proteomes" id="UP000003019"/>
    </source>
</evidence>
<accession>G4CG05</accession>
<dbReference type="InterPro" id="IPR027417">
    <property type="entry name" value="P-loop_NTPase"/>
</dbReference>
<keyword evidence="2" id="KW-1185">Reference proteome</keyword>
<comment type="caution">
    <text evidence="1">The sequence shown here is derived from an EMBL/GenBank/DDBJ whole genome shotgun (WGS) entry which is preliminary data.</text>
</comment>
<proteinExistence type="predicted"/>
<dbReference type="EMBL" id="AGAY01000020">
    <property type="protein sequence ID" value="EGY53246.1"/>
    <property type="molecule type" value="Genomic_DNA"/>
</dbReference>
<dbReference type="AlphaFoldDB" id="G4CG05"/>
<dbReference type="SUPFAM" id="SSF52540">
    <property type="entry name" value="P-loop containing nucleoside triphosphate hydrolases"/>
    <property type="match status" value="1"/>
</dbReference>